<dbReference type="Proteomes" id="UP000501793">
    <property type="component" value="Chromosome"/>
</dbReference>
<sequence length="139" mass="15504">MSTTILDIVTPERTVYSRPVEMVILRGAEGDLGILPGHMPLVTTLPIGLVRIKEEGRWSLVALSGGFLEVRPDRVTVLAEAAELPEEIDVARAERARERAERRLAEKGRPDIDYIRAELALKRALNRLRAAEEAKVSLR</sequence>
<dbReference type="EMBL" id="LR792684">
    <property type="protein sequence ID" value="CAB3395670.1"/>
    <property type="molecule type" value="Genomic_DNA"/>
</dbReference>
<gene>
    <name evidence="1" type="primary">atpC</name>
    <name evidence="1" type="ORF">FAVT5_3503</name>
</gene>
<reference evidence="1" key="1">
    <citation type="submission" date="2020-04" db="EMBL/GenBank/DDBJ databases">
        <authorList>
            <person name="Hogendoorn C."/>
        </authorList>
    </citation>
    <scope>NUCLEOTIDE SEQUENCE</scope>
    <source>
        <strain evidence="1">FAVT5</strain>
    </source>
</reference>
<accession>A0ACA8ZD89</accession>
<proteinExistence type="predicted"/>
<evidence type="ECO:0000313" key="2">
    <source>
        <dbReference type="Proteomes" id="UP000501793"/>
    </source>
</evidence>
<keyword evidence="2" id="KW-1185">Reference proteome</keyword>
<name>A0ACA8ZD89_9BACL</name>
<protein>
    <submittedName>
        <fullName evidence="1">ATP synthase (Subunit epsilon, F1 subunit)</fullName>
    </submittedName>
</protein>
<evidence type="ECO:0000313" key="1">
    <source>
        <dbReference type="EMBL" id="CAB3395670.1"/>
    </source>
</evidence>
<organism evidence="1 2">
    <name type="scientific">Kyrpidia spormannii</name>
    <dbReference type="NCBI Taxonomy" id="2055160"/>
    <lineage>
        <taxon>Bacteria</taxon>
        <taxon>Bacillati</taxon>
        <taxon>Bacillota</taxon>
        <taxon>Bacilli</taxon>
        <taxon>Bacillales</taxon>
        <taxon>Alicyclobacillaceae</taxon>
        <taxon>Kyrpidia</taxon>
    </lineage>
</organism>